<dbReference type="PANTHER" id="PTHR47356:SF2">
    <property type="entry name" value="FAD-BINDING DOMAIN-CONTAINING PROTEIN-RELATED"/>
    <property type="match status" value="1"/>
</dbReference>
<evidence type="ECO:0000256" key="5">
    <source>
        <dbReference type="SAM" id="Phobius"/>
    </source>
</evidence>
<feature type="transmembrane region" description="Helical" evidence="5">
    <location>
        <begin position="585"/>
        <end position="606"/>
    </location>
</feature>
<dbReference type="InterPro" id="IPR036188">
    <property type="entry name" value="FAD/NAD-bd_sf"/>
</dbReference>
<dbReference type="EMBL" id="VCAU01000027">
    <property type="protein sequence ID" value="KAF9890397.1"/>
    <property type="molecule type" value="Genomic_DNA"/>
</dbReference>
<gene>
    <name evidence="7" type="ORF">FE257_006065</name>
</gene>
<comment type="caution">
    <text evidence="7">The sequence shown here is derived from an EMBL/GenBank/DDBJ whole genome shotgun (WGS) entry which is preliminary data.</text>
</comment>
<dbReference type="AlphaFoldDB" id="A0AAD4GV32"/>
<evidence type="ECO:0000313" key="8">
    <source>
        <dbReference type="Proteomes" id="UP001194746"/>
    </source>
</evidence>
<reference evidence="7" key="2">
    <citation type="submission" date="2020-02" db="EMBL/GenBank/DDBJ databases">
        <authorList>
            <person name="Gilchrist C.L.M."/>
            <person name="Chooi Y.-H."/>
        </authorList>
    </citation>
    <scope>NUCLEOTIDE SEQUENCE</scope>
    <source>
        <strain evidence="7">MST-FP2251</strain>
    </source>
</reference>
<dbReference type="Pfam" id="PF01494">
    <property type="entry name" value="FAD_binding_3"/>
    <property type="match status" value="1"/>
</dbReference>
<feature type="transmembrane region" description="Helical" evidence="5">
    <location>
        <begin position="618"/>
        <end position="640"/>
    </location>
</feature>
<evidence type="ECO:0000256" key="3">
    <source>
        <dbReference type="ARBA" id="ARBA00022827"/>
    </source>
</evidence>
<keyword evidence="8" id="KW-1185">Reference proteome</keyword>
<keyword evidence="5" id="KW-1133">Transmembrane helix</keyword>
<dbReference type="GO" id="GO:0071949">
    <property type="term" value="F:FAD binding"/>
    <property type="evidence" value="ECO:0007669"/>
    <property type="project" value="InterPro"/>
</dbReference>
<keyword evidence="3" id="KW-0274">FAD</keyword>
<evidence type="ECO:0000313" key="7">
    <source>
        <dbReference type="EMBL" id="KAF9890397.1"/>
    </source>
</evidence>
<evidence type="ECO:0000256" key="1">
    <source>
        <dbReference type="ARBA" id="ARBA00007992"/>
    </source>
</evidence>
<name>A0AAD4GV32_ASPNN</name>
<keyword evidence="5" id="KW-0472">Membrane</keyword>
<keyword evidence="4" id="KW-0560">Oxidoreductase</keyword>
<keyword evidence="2" id="KW-0285">Flavoprotein</keyword>
<dbReference type="Gene3D" id="3.50.50.60">
    <property type="entry name" value="FAD/NAD(P)-binding domain"/>
    <property type="match status" value="1"/>
</dbReference>
<evidence type="ECO:0000259" key="6">
    <source>
        <dbReference type="Pfam" id="PF01494"/>
    </source>
</evidence>
<evidence type="ECO:0000256" key="2">
    <source>
        <dbReference type="ARBA" id="ARBA00022630"/>
    </source>
</evidence>
<dbReference type="InterPro" id="IPR002938">
    <property type="entry name" value="FAD-bd"/>
</dbReference>
<dbReference type="InterPro" id="IPR050562">
    <property type="entry name" value="FAD_mOase_fung"/>
</dbReference>
<dbReference type="PANTHER" id="PTHR47356">
    <property type="entry name" value="FAD-DEPENDENT MONOOXYGENASE ASQG-RELATED"/>
    <property type="match status" value="1"/>
</dbReference>
<proteinExistence type="inferred from homology"/>
<accession>A0AAD4GV32</accession>
<keyword evidence="5" id="KW-0812">Transmembrane</keyword>
<evidence type="ECO:0000256" key="4">
    <source>
        <dbReference type="ARBA" id="ARBA00023002"/>
    </source>
</evidence>
<dbReference type="SUPFAM" id="SSF51905">
    <property type="entry name" value="FAD/NAD(P)-binding domain"/>
    <property type="match status" value="1"/>
</dbReference>
<dbReference type="PRINTS" id="PR00420">
    <property type="entry name" value="RNGMNOXGNASE"/>
</dbReference>
<sequence>MSSKNDLKIIIVGGGITGLTLANMLEKFTIDYIILEAHSEIAPPFGAGIGLFPNGLRILDQLGCYEPILNLSLQDQKVAYSRNKHAKIISTLPFMSKHLERRHGYGLLILDRQTLLQILYDCLQHKDRVLLNKKVAGMDLVDGGVTVTTTDGAVFTGDLVVGADGIHSVVRSLMTSLAGELQPGYFSADEEDNVPCYYRCSFGIAQHVPGWIAGEQNFVAGDGRSQLVVSGPEDRVYWLLCEKLPEVKYGKDIPRFTKEDEAEFLQRNFDLPITTEVTFGQVFSKKLLSTLTPLHEIVYKKWFFRRIVTFGDSAHKTNPIGGQGANGAMESCAEFVNALLQKRDQRNGSSLRNLTNRDIEDILSNTQSARHDRAEMIVHQAHQSQAMSAHENPLISTIVEEFIQPMVGNEFVLGFIGRPMTGASKVQKLPVPCRSRAVPFTDELPSKPTNSKTASLVRYTFVGSMGLVLYATTKAWRLPFSSCSNWGGSSPVLMSWLGGPVASGTVNNLTSLHLLDLLPQLISPLLIYSIEGYRIGNQGTLLSLPSLLTVGMQVQGLGCAAPLHALLSALITNLDTTARAVPKQVAMSLIPALTLGYILPTIMTFAPSTPSTKPPQHWIALRQFAPVLFSALTRLFSAALRKWWTPRTNKAHEDFERYEKHDVAVLQSVYTCAFTVQATAHLAILAYTWSSYPTVSGFNALFALPNPFHAQWSISGISKQVAGAFRYDAVAAWMGVVGGNLYSVWDLRCLGYITTRSAVTAALGVVAGQFLVGPGATWAALWSWRENTIANLAG</sequence>
<feature type="domain" description="FAD-binding" evidence="6">
    <location>
        <begin position="7"/>
        <end position="173"/>
    </location>
</feature>
<organism evidence="7 8">
    <name type="scientific">Aspergillus nanangensis</name>
    <dbReference type="NCBI Taxonomy" id="2582783"/>
    <lineage>
        <taxon>Eukaryota</taxon>
        <taxon>Fungi</taxon>
        <taxon>Dikarya</taxon>
        <taxon>Ascomycota</taxon>
        <taxon>Pezizomycotina</taxon>
        <taxon>Eurotiomycetes</taxon>
        <taxon>Eurotiomycetidae</taxon>
        <taxon>Eurotiales</taxon>
        <taxon>Aspergillaceae</taxon>
        <taxon>Aspergillus</taxon>
        <taxon>Aspergillus subgen. Circumdati</taxon>
    </lineage>
</organism>
<protein>
    <recommendedName>
        <fullName evidence="6">FAD-binding domain-containing protein</fullName>
    </recommendedName>
</protein>
<dbReference type="GO" id="GO:0004497">
    <property type="term" value="F:monooxygenase activity"/>
    <property type="evidence" value="ECO:0007669"/>
    <property type="project" value="InterPro"/>
</dbReference>
<dbReference type="Proteomes" id="UP001194746">
    <property type="component" value="Unassembled WGS sequence"/>
</dbReference>
<reference evidence="7" key="1">
    <citation type="journal article" date="2019" name="Beilstein J. Org. Chem.">
        <title>Nanangenines: drimane sesquiterpenoids as the dominant metabolite cohort of a novel Australian fungus, Aspergillus nanangensis.</title>
        <authorList>
            <person name="Lacey H.J."/>
            <person name="Gilchrist C.L.M."/>
            <person name="Crombie A."/>
            <person name="Kalaitzis J.A."/>
            <person name="Vuong D."/>
            <person name="Rutledge P.J."/>
            <person name="Turner P."/>
            <person name="Pitt J.I."/>
            <person name="Lacey E."/>
            <person name="Chooi Y.H."/>
            <person name="Piggott A.M."/>
        </authorList>
    </citation>
    <scope>NUCLEOTIDE SEQUENCE</scope>
    <source>
        <strain evidence="7">MST-FP2251</strain>
    </source>
</reference>
<comment type="similarity">
    <text evidence="1">Belongs to the paxM FAD-dependent monooxygenase family.</text>
</comment>